<feature type="domain" description="Alpha-glycerophosphate oxidase C-terminal" evidence="7">
    <location>
        <begin position="430"/>
        <end position="558"/>
    </location>
</feature>
<dbReference type="InterPro" id="IPR000447">
    <property type="entry name" value="G3P_DH_FAD-dep"/>
</dbReference>
<evidence type="ECO:0000313" key="8">
    <source>
        <dbReference type="EMBL" id="MCS5736185.1"/>
    </source>
</evidence>
<gene>
    <name evidence="8" type="ORF">N1032_20810</name>
</gene>
<sequence>MSTSQTGQVNPADVRSEVEAIRANPRAQVVIIGGGINGIGTFRDLALQGVDVILVERGDYASGASSASSHMIHGGVRYLENGEFRLVRESVQERNRLLRLAPHYVKPLPTTIPIFSTFSGILSAPLRFLTHKQGKAKERGALLIKVGLMGYDSFSRDGGNVPRHKFVGRKKSLQKLPKLRPDVKYTATYYDAAVENPERLALDLVQDALATGPKARTANYVEAIGANGDAVVLRDVVSGATFEVTADVVINTSGPWTDLTNEAFGETTHYMGGTKGSHIVLDNPELYEACAGGEVFFENNDGRIVLIYPLNGRVLVGTTDLEADPREPALCTEEEVDYFFKLVDHVFPTITVDRPQIVYRYSGIRPLPGHGDTAPGFVSRDYRIEQTSFGTSKTVKQLSLVGGKWTTFRALSEHLSNDTLALLGLERTVSTTDLAIGGGVGYPQTPAAVANWVKAHGADLGEERTRTLLARYGTKASAVIDYIVAHDDDAAETDAPLATLPGYSTAEIAYLMTREHTVHLSDLVLRRSIIAFVGALTQAVFDELSTLAAAAQGWSADRLDAEREQAAENLRFFHDIVLEAKHMTVTGTVN</sequence>
<dbReference type="InterPro" id="IPR036188">
    <property type="entry name" value="FAD/NAD-bd_sf"/>
</dbReference>
<dbReference type="Gene3D" id="3.50.50.60">
    <property type="entry name" value="FAD/NAD(P)-binding domain"/>
    <property type="match status" value="1"/>
</dbReference>
<comment type="caution">
    <text evidence="8">The sequence shown here is derived from an EMBL/GenBank/DDBJ whole genome shotgun (WGS) entry which is preliminary data.</text>
</comment>
<dbReference type="Pfam" id="PF01266">
    <property type="entry name" value="DAO"/>
    <property type="match status" value="1"/>
</dbReference>
<evidence type="ECO:0000259" key="6">
    <source>
        <dbReference type="Pfam" id="PF01266"/>
    </source>
</evidence>
<dbReference type="Proteomes" id="UP001165586">
    <property type="component" value="Unassembled WGS sequence"/>
</dbReference>
<evidence type="ECO:0000256" key="3">
    <source>
        <dbReference type="ARBA" id="ARBA00022630"/>
    </source>
</evidence>
<keyword evidence="4" id="KW-0274">FAD</keyword>
<comment type="similarity">
    <text evidence="2">Belongs to the FAD-dependent glycerol-3-phosphate dehydrogenase family.</text>
</comment>
<name>A0ABT2H892_9MICO</name>
<dbReference type="EMBL" id="JANLCJ010000012">
    <property type="protein sequence ID" value="MCS5736185.1"/>
    <property type="molecule type" value="Genomic_DNA"/>
</dbReference>
<dbReference type="RefSeq" id="WP_259541986.1">
    <property type="nucleotide sequence ID" value="NZ_JANLCJ010000012.1"/>
</dbReference>
<evidence type="ECO:0000256" key="4">
    <source>
        <dbReference type="ARBA" id="ARBA00022827"/>
    </source>
</evidence>
<dbReference type="PRINTS" id="PR01001">
    <property type="entry name" value="FADG3PDH"/>
</dbReference>
<feature type="domain" description="FAD dependent oxidoreductase" evidence="6">
    <location>
        <begin position="29"/>
        <end position="370"/>
    </location>
</feature>
<dbReference type="Pfam" id="PF16901">
    <property type="entry name" value="DAO_C"/>
    <property type="match status" value="1"/>
</dbReference>
<dbReference type="PANTHER" id="PTHR11985:SF15">
    <property type="entry name" value="GLYCEROL-3-PHOSPHATE DEHYDROGENASE, MITOCHONDRIAL"/>
    <property type="match status" value="1"/>
</dbReference>
<dbReference type="InterPro" id="IPR038299">
    <property type="entry name" value="DAO_C_sf"/>
</dbReference>
<proteinExistence type="inferred from homology"/>
<organism evidence="8 9">
    <name type="scientific">Herbiconiux daphne</name>
    <dbReference type="NCBI Taxonomy" id="2970914"/>
    <lineage>
        <taxon>Bacteria</taxon>
        <taxon>Bacillati</taxon>
        <taxon>Actinomycetota</taxon>
        <taxon>Actinomycetes</taxon>
        <taxon>Micrococcales</taxon>
        <taxon>Microbacteriaceae</taxon>
        <taxon>Herbiconiux</taxon>
    </lineage>
</organism>
<comment type="cofactor">
    <cofactor evidence="1">
        <name>FAD</name>
        <dbReference type="ChEBI" id="CHEBI:57692"/>
    </cofactor>
</comment>
<keyword evidence="5" id="KW-0560">Oxidoreductase</keyword>
<dbReference type="SUPFAM" id="SSF51905">
    <property type="entry name" value="FAD/NAD(P)-binding domain"/>
    <property type="match status" value="1"/>
</dbReference>
<dbReference type="Gene3D" id="1.10.8.870">
    <property type="entry name" value="Alpha-glycerophosphate oxidase, cap domain"/>
    <property type="match status" value="1"/>
</dbReference>
<keyword evidence="9" id="KW-1185">Reference proteome</keyword>
<evidence type="ECO:0000256" key="2">
    <source>
        <dbReference type="ARBA" id="ARBA00007330"/>
    </source>
</evidence>
<evidence type="ECO:0000259" key="7">
    <source>
        <dbReference type="Pfam" id="PF16901"/>
    </source>
</evidence>
<evidence type="ECO:0000313" key="9">
    <source>
        <dbReference type="Proteomes" id="UP001165586"/>
    </source>
</evidence>
<dbReference type="InterPro" id="IPR031656">
    <property type="entry name" value="DAO_C"/>
</dbReference>
<keyword evidence="3" id="KW-0285">Flavoprotein</keyword>
<protein>
    <submittedName>
        <fullName evidence="8">Glycerol-3-phosphate dehydrogenase/oxidase</fullName>
    </submittedName>
</protein>
<accession>A0ABT2H892</accession>
<evidence type="ECO:0000256" key="5">
    <source>
        <dbReference type="ARBA" id="ARBA00023002"/>
    </source>
</evidence>
<evidence type="ECO:0000256" key="1">
    <source>
        <dbReference type="ARBA" id="ARBA00001974"/>
    </source>
</evidence>
<dbReference type="InterPro" id="IPR006076">
    <property type="entry name" value="FAD-dep_OxRdtase"/>
</dbReference>
<reference evidence="8" key="1">
    <citation type="submission" date="2022-08" db="EMBL/GenBank/DDBJ databases">
        <authorList>
            <person name="Deng Y."/>
            <person name="Han X.-F."/>
            <person name="Zhang Y.-Q."/>
        </authorList>
    </citation>
    <scope>NUCLEOTIDE SEQUENCE</scope>
    <source>
        <strain evidence="8">CPCC 203386</strain>
    </source>
</reference>
<dbReference type="Gene3D" id="3.30.9.10">
    <property type="entry name" value="D-Amino Acid Oxidase, subunit A, domain 2"/>
    <property type="match status" value="1"/>
</dbReference>
<dbReference type="PANTHER" id="PTHR11985">
    <property type="entry name" value="GLYCEROL-3-PHOSPHATE DEHYDROGENASE"/>
    <property type="match status" value="1"/>
</dbReference>